<accession>A0ABR4CBI1</accession>
<dbReference type="PANTHER" id="PTHR31571">
    <property type="entry name" value="ALTERED INHERITANCE OF MITOCHONDRIA PROTEIN 6"/>
    <property type="match status" value="1"/>
</dbReference>
<sequence length="396" mass="44795">MKPIGLKSFPLNSEKSRDQSETGYYGYRHDDDSESSSCTSAKPKVHPRDWSMRRKVICIIVCFQIAAIAIVLLWLILAYTVPRRHTPNTSANAINSFIDNWSVPEDSTKLLSPWSAQFTTDIAPLPCHSHNDYERAVPLFEAIAAGCTSIEADIHMPKTKDGALRVGHKRKSLKSERTLQSLYLSPLFTILDTLNIPTKINGNESWRGIFDSSQATSLVLLLDFKGDGAALWPIVNSELQSLRGKGWLTRWDSSAGMIRGPITVVATGNAPFDLLISHTAPRDIFYDAPLDDIANPRYDATNSYYASVSMQKTIGKQWLWKFSTSQLDKMRAQMRAARDKGLVSRYWETPKWPVTFRDYVSGMLVENGIGVLNIDGFDSRLYFPLRTRFSQNRFRW</sequence>
<dbReference type="PANTHER" id="PTHR31571:SF1">
    <property type="entry name" value="ALTERED INHERITANCE OF MITOCHONDRIA PROTEIN 6"/>
    <property type="match status" value="1"/>
</dbReference>
<protein>
    <recommendedName>
        <fullName evidence="2">Altered inheritance of mitochondria protein 6</fullName>
    </recommendedName>
</protein>
<keyword evidence="4" id="KW-0472">Membrane</keyword>
<evidence type="ECO:0000256" key="2">
    <source>
        <dbReference type="ARBA" id="ARBA00014286"/>
    </source>
</evidence>
<dbReference type="InterPro" id="IPR017946">
    <property type="entry name" value="PLC-like_Pdiesterase_TIM-brl"/>
</dbReference>
<name>A0ABR4CBI1_9HELO</name>
<keyword evidence="4" id="KW-0812">Transmembrane</keyword>
<comment type="similarity">
    <text evidence="1">Belongs to the AIM6 family.</text>
</comment>
<feature type="region of interest" description="Disordered" evidence="3">
    <location>
        <begin position="1"/>
        <end position="45"/>
    </location>
</feature>
<proteinExistence type="inferred from homology"/>
<comment type="caution">
    <text evidence="5">The sequence shown here is derived from an EMBL/GenBank/DDBJ whole genome shotgun (WGS) entry which is preliminary data.</text>
</comment>
<evidence type="ECO:0000313" key="5">
    <source>
        <dbReference type="EMBL" id="KAL2066887.1"/>
    </source>
</evidence>
<dbReference type="EMBL" id="JAZHXI010000010">
    <property type="protein sequence ID" value="KAL2066887.1"/>
    <property type="molecule type" value="Genomic_DNA"/>
</dbReference>
<evidence type="ECO:0000313" key="6">
    <source>
        <dbReference type="Proteomes" id="UP001595075"/>
    </source>
</evidence>
<organism evidence="5 6">
    <name type="scientific">Oculimacula yallundae</name>
    <dbReference type="NCBI Taxonomy" id="86028"/>
    <lineage>
        <taxon>Eukaryota</taxon>
        <taxon>Fungi</taxon>
        <taxon>Dikarya</taxon>
        <taxon>Ascomycota</taxon>
        <taxon>Pezizomycotina</taxon>
        <taxon>Leotiomycetes</taxon>
        <taxon>Helotiales</taxon>
        <taxon>Ploettnerulaceae</taxon>
        <taxon>Oculimacula</taxon>
    </lineage>
</organism>
<keyword evidence="6" id="KW-1185">Reference proteome</keyword>
<evidence type="ECO:0000256" key="3">
    <source>
        <dbReference type="SAM" id="MobiDB-lite"/>
    </source>
</evidence>
<evidence type="ECO:0000256" key="1">
    <source>
        <dbReference type="ARBA" id="ARBA00008858"/>
    </source>
</evidence>
<dbReference type="InterPro" id="IPR051236">
    <property type="entry name" value="HAT_RTT109-like"/>
</dbReference>
<evidence type="ECO:0000256" key="4">
    <source>
        <dbReference type="SAM" id="Phobius"/>
    </source>
</evidence>
<dbReference type="SUPFAM" id="SSF51695">
    <property type="entry name" value="PLC-like phosphodiesterases"/>
    <property type="match status" value="1"/>
</dbReference>
<keyword evidence="4" id="KW-1133">Transmembrane helix</keyword>
<feature type="transmembrane region" description="Helical" evidence="4">
    <location>
        <begin position="56"/>
        <end position="79"/>
    </location>
</feature>
<gene>
    <name evidence="5" type="ORF">VTL71DRAFT_1311</name>
</gene>
<dbReference type="Proteomes" id="UP001595075">
    <property type="component" value="Unassembled WGS sequence"/>
</dbReference>
<reference evidence="5 6" key="1">
    <citation type="journal article" date="2024" name="Commun. Biol.">
        <title>Comparative genomic analysis of thermophilic fungi reveals convergent evolutionary adaptations and gene losses.</title>
        <authorList>
            <person name="Steindorff A.S."/>
            <person name="Aguilar-Pontes M.V."/>
            <person name="Robinson A.J."/>
            <person name="Andreopoulos B."/>
            <person name="LaButti K."/>
            <person name="Kuo A."/>
            <person name="Mondo S."/>
            <person name="Riley R."/>
            <person name="Otillar R."/>
            <person name="Haridas S."/>
            <person name="Lipzen A."/>
            <person name="Grimwood J."/>
            <person name="Schmutz J."/>
            <person name="Clum A."/>
            <person name="Reid I.D."/>
            <person name="Moisan M.C."/>
            <person name="Butler G."/>
            <person name="Nguyen T.T.M."/>
            <person name="Dewar K."/>
            <person name="Conant G."/>
            <person name="Drula E."/>
            <person name="Henrissat B."/>
            <person name="Hansel C."/>
            <person name="Singer S."/>
            <person name="Hutchinson M.I."/>
            <person name="de Vries R.P."/>
            <person name="Natvig D.O."/>
            <person name="Powell A.J."/>
            <person name="Tsang A."/>
            <person name="Grigoriev I.V."/>
        </authorList>
    </citation>
    <scope>NUCLEOTIDE SEQUENCE [LARGE SCALE GENOMIC DNA]</scope>
    <source>
        <strain evidence="5 6">CBS 494.80</strain>
    </source>
</reference>